<dbReference type="GeneID" id="16995742"/>
<dbReference type="Gene3D" id="3.70.10.10">
    <property type="match status" value="1"/>
</dbReference>
<comment type="similarity">
    <text evidence="2 4">Belongs to the HUS1 family.</text>
</comment>
<keyword evidence="6" id="KW-1185">Reference proteome</keyword>
<protein>
    <recommendedName>
        <fullName evidence="4">Checkpoint protein</fullName>
    </recommendedName>
</protein>
<sequence>MRFKAALRLEKVPELVSISNVLAKYHRQVILHLTPPADDRIEFIVSSTGHRDGLVGRDRERDGDLLAVWASLEKVAWFSSYQLESKAQDHIALQLEPTSLSGALRSALRGQLVQLRLRRKLGAVLSLEIALHDSTVPEWDIIQDVAVEVLPPARLQELREPPVTAGARGVVLSCPERLHAAAKRLRALHRYSITEMEPLCAHLSIEVKRETSSTARLRLSVPTTTIRVGLTFTELKLAYVEGECPDAPPGSAAAPGHADDNNSSAAAVHHLISAKIPVGALANALEARLVHPQQTFCFVLTDFVLLHFAGEEFEFSCYVPRYEEDETLDRL</sequence>
<dbReference type="GO" id="GO:0044778">
    <property type="term" value="P:meiotic DNA integrity checkpoint signaling"/>
    <property type="evidence" value="ECO:0007669"/>
    <property type="project" value="TreeGrafter"/>
</dbReference>
<dbReference type="PANTHER" id="PTHR12900">
    <property type="entry name" value="MITOTIC AND DNA DAMAGE CHECKPOINT PROTEIN HUS1"/>
    <property type="match status" value="1"/>
</dbReference>
<evidence type="ECO:0000313" key="5">
    <source>
        <dbReference type="EMBL" id="BAM81601.1"/>
    </source>
</evidence>
<reference evidence="5 6" key="2">
    <citation type="journal article" date="2007" name="BMC Biol.">
        <title>A 100%-complete sequence reveals unusually simple genomic features in the hot-spring red alga Cyanidioschyzon merolae.</title>
        <authorList>
            <person name="Nozaki H."/>
            <person name="Takano H."/>
            <person name="Misumi O."/>
            <person name="Terasawa K."/>
            <person name="Matsuzaki M."/>
            <person name="Maruyama S."/>
            <person name="Nishida K."/>
            <person name="Yagisawa F."/>
            <person name="Yoshida Y."/>
            <person name="Fujiwara T."/>
            <person name="Takio S."/>
            <person name="Tamura K."/>
            <person name="Chung S.J."/>
            <person name="Nakamura S."/>
            <person name="Kuroiwa H."/>
            <person name="Tanaka K."/>
            <person name="Sato N."/>
            <person name="Kuroiwa T."/>
        </authorList>
    </citation>
    <scope>NUCLEOTIDE SEQUENCE [LARGE SCALE GENOMIC DNA]</scope>
    <source>
        <strain evidence="5 6">10D</strain>
    </source>
</reference>
<dbReference type="PANTHER" id="PTHR12900:SF0">
    <property type="entry name" value="CHECKPOINT PROTEIN"/>
    <property type="match status" value="1"/>
</dbReference>
<dbReference type="HOGENOM" id="CLU_840343_0_0_1"/>
<dbReference type="InterPro" id="IPR007150">
    <property type="entry name" value="HUS1/Mec3"/>
</dbReference>
<dbReference type="OMA" id="VCWMRLE"/>
<gene>
    <name evidence="5" type="ORF">CYME_CMO258C</name>
</gene>
<dbReference type="GO" id="GO:0005730">
    <property type="term" value="C:nucleolus"/>
    <property type="evidence" value="ECO:0007669"/>
    <property type="project" value="InterPro"/>
</dbReference>
<dbReference type="Pfam" id="PF04005">
    <property type="entry name" value="Hus1"/>
    <property type="match status" value="1"/>
</dbReference>
<dbReference type="GO" id="GO:0035861">
    <property type="term" value="C:site of double-strand break"/>
    <property type="evidence" value="ECO:0007669"/>
    <property type="project" value="TreeGrafter"/>
</dbReference>
<dbReference type="GO" id="GO:0006289">
    <property type="term" value="P:nucleotide-excision repair"/>
    <property type="evidence" value="ECO:0007669"/>
    <property type="project" value="TreeGrafter"/>
</dbReference>
<dbReference type="InterPro" id="IPR016580">
    <property type="entry name" value="HUS1"/>
</dbReference>
<dbReference type="STRING" id="280699.M1UUP1"/>
<dbReference type="KEGG" id="cme:CYME_CMO258C"/>
<dbReference type="GO" id="GO:0000724">
    <property type="term" value="P:double-strand break repair via homologous recombination"/>
    <property type="evidence" value="ECO:0007669"/>
    <property type="project" value="TreeGrafter"/>
</dbReference>
<proteinExistence type="inferred from homology"/>
<dbReference type="AlphaFoldDB" id="M1UUP1"/>
<dbReference type="Gramene" id="CMO258CT">
    <property type="protein sequence ID" value="CMO258CT"/>
    <property type="gene ID" value="CMO258C"/>
</dbReference>
<name>M1UUP1_CYAM1</name>
<evidence type="ECO:0000256" key="3">
    <source>
        <dbReference type="ARBA" id="ARBA00023242"/>
    </source>
</evidence>
<reference evidence="5 6" key="1">
    <citation type="journal article" date="2004" name="Nature">
        <title>Genome sequence of the ultrasmall unicellular red alga Cyanidioschyzon merolae 10D.</title>
        <authorList>
            <person name="Matsuzaki M."/>
            <person name="Misumi O."/>
            <person name="Shin-i T."/>
            <person name="Maruyama S."/>
            <person name="Takahara M."/>
            <person name="Miyagishima S."/>
            <person name="Mori T."/>
            <person name="Nishida K."/>
            <person name="Yagisawa F."/>
            <person name="Nishida K."/>
            <person name="Yoshida Y."/>
            <person name="Nishimura Y."/>
            <person name="Nakao S."/>
            <person name="Kobayashi T."/>
            <person name="Momoyama Y."/>
            <person name="Higashiyama T."/>
            <person name="Minoda A."/>
            <person name="Sano M."/>
            <person name="Nomoto H."/>
            <person name="Oishi K."/>
            <person name="Hayashi H."/>
            <person name="Ohta F."/>
            <person name="Nishizaka S."/>
            <person name="Haga S."/>
            <person name="Miura S."/>
            <person name="Morishita T."/>
            <person name="Kabeya Y."/>
            <person name="Terasawa K."/>
            <person name="Suzuki Y."/>
            <person name="Ishii Y."/>
            <person name="Asakawa S."/>
            <person name="Takano H."/>
            <person name="Ohta N."/>
            <person name="Kuroiwa H."/>
            <person name="Tanaka K."/>
            <person name="Shimizu N."/>
            <person name="Sugano S."/>
            <person name="Sato N."/>
            <person name="Nozaki H."/>
            <person name="Ogasawara N."/>
            <person name="Kohara Y."/>
            <person name="Kuroiwa T."/>
        </authorList>
    </citation>
    <scope>NUCLEOTIDE SEQUENCE [LARGE SCALE GENOMIC DNA]</scope>
    <source>
        <strain evidence="5 6">10D</strain>
    </source>
</reference>
<keyword evidence="3" id="KW-0539">Nucleus</keyword>
<evidence type="ECO:0000256" key="1">
    <source>
        <dbReference type="ARBA" id="ARBA00004123"/>
    </source>
</evidence>
<dbReference type="GO" id="GO:0030896">
    <property type="term" value="C:checkpoint clamp complex"/>
    <property type="evidence" value="ECO:0007669"/>
    <property type="project" value="InterPro"/>
</dbReference>
<dbReference type="EMBL" id="AP006497">
    <property type="protein sequence ID" value="BAM81601.1"/>
    <property type="molecule type" value="Genomic_DNA"/>
</dbReference>
<evidence type="ECO:0000256" key="4">
    <source>
        <dbReference type="PIRNR" id="PIRNR011312"/>
    </source>
</evidence>
<dbReference type="GO" id="GO:0031573">
    <property type="term" value="P:mitotic intra-S DNA damage checkpoint signaling"/>
    <property type="evidence" value="ECO:0007669"/>
    <property type="project" value="TreeGrafter"/>
</dbReference>
<evidence type="ECO:0000313" key="6">
    <source>
        <dbReference type="Proteomes" id="UP000007014"/>
    </source>
</evidence>
<accession>M1UUP1</accession>
<dbReference type="GO" id="GO:0033314">
    <property type="term" value="P:mitotic DNA replication checkpoint signaling"/>
    <property type="evidence" value="ECO:0007669"/>
    <property type="project" value="TreeGrafter"/>
</dbReference>
<dbReference type="Proteomes" id="UP000007014">
    <property type="component" value="Chromosome 15"/>
</dbReference>
<dbReference type="RefSeq" id="XP_005537637.1">
    <property type="nucleotide sequence ID" value="XM_005537580.1"/>
</dbReference>
<organism evidence="5 6">
    <name type="scientific">Cyanidioschyzon merolae (strain NIES-3377 / 10D)</name>
    <name type="common">Unicellular red alga</name>
    <dbReference type="NCBI Taxonomy" id="280699"/>
    <lineage>
        <taxon>Eukaryota</taxon>
        <taxon>Rhodophyta</taxon>
        <taxon>Bangiophyceae</taxon>
        <taxon>Cyanidiales</taxon>
        <taxon>Cyanidiaceae</taxon>
        <taxon>Cyanidioschyzon</taxon>
    </lineage>
</organism>
<evidence type="ECO:0000256" key="2">
    <source>
        <dbReference type="ARBA" id="ARBA00005563"/>
    </source>
</evidence>
<comment type="subcellular location">
    <subcellularLocation>
        <location evidence="1">Nucleus</location>
    </subcellularLocation>
</comment>
<dbReference type="GO" id="GO:0000723">
    <property type="term" value="P:telomere maintenance"/>
    <property type="evidence" value="ECO:0007669"/>
    <property type="project" value="TreeGrafter"/>
</dbReference>
<dbReference type="eggNOG" id="KOG3999">
    <property type="taxonomic scope" value="Eukaryota"/>
</dbReference>
<dbReference type="OrthoDB" id="337750at2759"/>
<dbReference type="PIRSF" id="PIRSF011312">
    <property type="entry name" value="Cell_cycle_HUS1"/>
    <property type="match status" value="1"/>
</dbReference>